<comment type="caution">
    <text evidence="1">The sequence shown here is derived from an EMBL/GenBank/DDBJ whole genome shotgun (WGS) entry which is preliminary data.</text>
</comment>
<dbReference type="Proteomes" id="UP000223366">
    <property type="component" value="Unassembled WGS sequence"/>
</dbReference>
<protein>
    <submittedName>
        <fullName evidence="1">Uncharacterized protein</fullName>
    </submittedName>
</protein>
<evidence type="ECO:0000313" key="2">
    <source>
        <dbReference type="Proteomes" id="UP000223366"/>
    </source>
</evidence>
<gene>
    <name evidence="1" type="ORF">COK99_01800</name>
</gene>
<dbReference type="AlphaFoldDB" id="A0A9X7GFV7"/>
<accession>A0A9X7GFV7</accession>
<proteinExistence type="predicted"/>
<sequence>MKTLEQVIEMHESKTLDGRDLSRLAMFVPEESLHLIGVSLKEEYKGTHKHIAFTKENVLKQLEEDVSFAFEKALNQRGLSAGLMFDVVMMWNWILEDGLENWNTNEYAQYGLPLFKATAIKYGFDNPIGEDTGSESKFAC</sequence>
<dbReference type="RefSeq" id="WP_098685618.1">
    <property type="nucleotide sequence ID" value="NZ_NVDU01000003.1"/>
</dbReference>
<evidence type="ECO:0000313" key="1">
    <source>
        <dbReference type="EMBL" id="PFV35780.1"/>
    </source>
</evidence>
<reference evidence="1 2" key="1">
    <citation type="submission" date="2017-09" db="EMBL/GenBank/DDBJ databases">
        <title>Large-scale bioinformatics analysis of Bacillus genomes uncovers conserved roles of natural products in bacterial physiology.</title>
        <authorList>
            <consortium name="Agbiome Team Llc"/>
            <person name="Bleich R.M."/>
            <person name="Grubbs K.J."/>
            <person name="Santa Maria K.C."/>
            <person name="Allen S.E."/>
            <person name="Farag S."/>
            <person name="Shank E.A."/>
            <person name="Bowers A."/>
        </authorList>
    </citation>
    <scope>NUCLEOTIDE SEQUENCE [LARGE SCALE GENOMIC DNA]</scope>
    <source>
        <strain evidence="1 2">AFS060060</strain>
    </source>
</reference>
<name>A0A9X7GFV7_BACTU</name>
<organism evidence="1 2">
    <name type="scientific">Bacillus thuringiensis</name>
    <dbReference type="NCBI Taxonomy" id="1428"/>
    <lineage>
        <taxon>Bacteria</taxon>
        <taxon>Bacillati</taxon>
        <taxon>Bacillota</taxon>
        <taxon>Bacilli</taxon>
        <taxon>Bacillales</taxon>
        <taxon>Bacillaceae</taxon>
        <taxon>Bacillus</taxon>
        <taxon>Bacillus cereus group</taxon>
    </lineage>
</organism>
<dbReference type="EMBL" id="NVDU01000003">
    <property type="protein sequence ID" value="PFV35780.1"/>
    <property type="molecule type" value="Genomic_DNA"/>
</dbReference>